<reference evidence="1" key="1">
    <citation type="journal article" date="2017" name="J. Clin. Microbiol.">
        <title>Comparative phenotypic and genotypic analysis of Edwardsiella spp. isolates from different hosts and geographic origins, with an emphasis on isolates formerly classified as E. tarda and an evaluation of diagnostic methods.</title>
        <authorList>
            <person name="Reichley S.R."/>
            <person name="Ware C."/>
            <person name="Steadman J."/>
            <person name="Gaunt P.S."/>
            <person name="Garcia J.C."/>
            <person name="LaFrentz B.R."/>
            <person name="Thachil A."/>
            <person name="Waldbieser G.C."/>
            <person name="Stine C.B."/>
            <person name="Bujan N."/>
            <person name="Arias C.R."/>
            <person name="Loch T."/>
            <person name="Welch T.J."/>
            <person name="Cipriano R.C."/>
            <person name="Greenway T.E."/>
            <person name="Khoo L.H."/>
            <person name="Wise D.J."/>
            <person name="Lawrence M.L."/>
            <person name="Griffin M.J."/>
        </authorList>
    </citation>
    <scope>NUCLEOTIDE SEQUENCE</scope>
    <source>
        <strain evidence="1">9.4</strain>
        <plasmid evidence="1">p9.4_2</plasmid>
    </source>
</reference>
<evidence type="ECO:0000313" key="1">
    <source>
        <dbReference type="EMBL" id="AWH59695.1"/>
    </source>
</evidence>
<dbReference type="EMBL" id="MG228260">
    <property type="protein sequence ID" value="AWH59695.1"/>
    <property type="molecule type" value="Genomic_DNA"/>
</dbReference>
<protein>
    <submittedName>
        <fullName evidence="1">Transposase</fullName>
    </submittedName>
</protein>
<name>A0A2S1PMN0_EDWTA</name>
<geneLocation type="plasmid" evidence="1">
    <name>p9.4_2</name>
</geneLocation>
<organism evidence="1">
    <name type="scientific">Edwardsiella tarda</name>
    <dbReference type="NCBI Taxonomy" id="636"/>
    <lineage>
        <taxon>Bacteria</taxon>
        <taxon>Pseudomonadati</taxon>
        <taxon>Pseudomonadota</taxon>
        <taxon>Gammaproteobacteria</taxon>
        <taxon>Enterobacterales</taxon>
        <taxon>Hafniaceae</taxon>
        <taxon>Edwardsiella</taxon>
    </lineage>
</organism>
<keyword evidence="1" id="KW-0614">Plasmid</keyword>
<sequence length="43" mass="5011">MNVKTIGIDLAKEVFQVYGIDEHGKRLFNKQLYEATIIQSGWR</sequence>
<dbReference type="AlphaFoldDB" id="A0A2S1PMN0"/>
<accession>A0A2S1PMN0</accession>
<proteinExistence type="predicted"/>